<accession>A0A3D9YXN4</accession>
<name>A0A3D9YXN4_9HYPH</name>
<sequence length="168" mass="18842">MAVYTVYVPDFGRRAPSEADRYAALPDAVFVREGFSRAAFFLGPFWLAWHRLWGVLIVWFVLFGLLTLVAPQFLGDGAIFWIALLLEFLLGLEGNGLRQRELTQRGFRLSDVAAGIRRIDAERSYFHRALRAIPPPLPQVKISDAATAPARTPHGDIVGLFPHPEDAR</sequence>
<organism evidence="2 3">
    <name type="scientific">Methylovirgula ligni</name>
    <dbReference type="NCBI Taxonomy" id="569860"/>
    <lineage>
        <taxon>Bacteria</taxon>
        <taxon>Pseudomonadati</taxon>
        <taxon>Pseudomonadota</taxon>
        <taxon>Alphaproteobacteria</taxon>
        <taxon>Hyphomicrobiales</taxon>
        <taxon>Beijerinckiaceae</taxon>
        <taxon>Methylovirgula</taxon>
    </lineage>
</organism>
<keyword evidence="1" id="KW-0812">Transmembrane</keyword>
<dbReference type="Pfam" id="PF10947">
    <property type="entry name" value="DUF2628"/>
    <property type="match status" value="1"/>
</dbReference>
<protein>
    <submittedName>
        <fullName evidence="2">Uncharacterized protein DUF2628</fullName>
    </submittedName>
</protein>
<keyword evidence="3" id="KW-1185">Reference proteome</keyword>
<feature type="transmembrane region" description="Helical" evidence="1">
    <location>
        <begin position="52"/>
        <end position="73"/>
    </location>
</feature>
<gene>
    <name evidence="2" type="ORF">DES32_1074</name>
</gene>
<comment type="caution">
    <text evidence="2">The sequence shown here is derived from an EMBL/GenBank/DDBJ whole genome shotgun (WGS) entry which is preliminary data.</text>
</comment>
<evidence type="ECO:0000313" key="2">
    <source>
        <dbReference type="EMBL" id="REF87452.1"/>
    </source>
</evidence>
<dbReference type="Proteomes" id="UP000256900">
    <property type="component" value="Unassembled WGS sequence"/>
</dbReference>
<dbReference type="OrthoDB" id="7285394at2"/>
<dbReference type="RefSeq" id="WP_115835654.1">
    <property type="nucleotide sequence ID" value="NZ_CP025086.1"/>
</dbReference>
<proteinExistence type="predicted"/>
<dbReference type="AlphaFoldDB" id="A0A3D9YXN4"/>
<evidence type="ECO:0000256" key="1">
    <source>
        <dbReference type="SAM" id="Phobius"/>
    </source>
</evidence>
<dbReference type="InterPro" id="IPR024399">
    <property type="entry name" value="DUF2628"/>
</dbReference>
<reference evidence="2 3" key="1">
    <citation type="submission" date="2018-08" db="EMBL/GenBank/DDBJ databases">
        <title>Genomic Encyclopedia of Type Strains, Phase IV (KMG-IV): sequencing the most valuable type-strain genomes for metagenomic binning, comparative biology and taxonomic classification.</title>
        <authorList>
            <person name="Goeker M."/>
        </authorList>
    </citation>
    <scope>NUCLEOTIDE SEQUENCE [LARGE SCALE GENOMIC DNA]</scope>
    <source>
        <strain evidence="2 3">BW863</strain>
    </source>
</reference>
<dbReference type="EMBL" id="QUMO01000002">
    <property type="protein sequence ID" value="REF87452.1"/>
    <property type="molecule type" value="Genomic_DNA"/>
</dbReference>
<evidence type="ECO:0000313" key="3">
    <source>
        <dbReference type="Proteomes" id="UP000256900"/>
    </source>
</evidence>
<keyword evidence="1" id="KW-0472">Membrane</keyword>
<feature type="transmembrane region" description="Helical" evidence="1">
    <location>
        <begin position="79"/>
        <end position="97"/>
    </location>
</feature>
<keyword evidence="1" id="KW-1133">Transmembrane helix</keyword>